<dbReference type="InterPro" id="IPR016747">
    <property type="entry name" value="Phosphotransbutyrylase"/>
</dbReference>
<evidence type="ECO:0000313" key="4">
    <source>
        <dbReference type="Proteomes" id="UP001322744"/>
    </source>
</evidence>
<evidence type="ECO:0000256" key="1">
    <source>
        <dbReference type="SAM" id="Phobius"/>
    </source>
</evidence>
<feature type="domain" description="VanZ-like" evidence="2">
    <location>
        <begin position="9"/>
        <end position="136"/>
    </location>
</feature>
<evidence type="ECO:0000313" key="3">
    <source>
        <dbReference type="EMBL" id="WPX09063.1"/>
    </source>
</evidence>
<dbReference type="Pfam" id="PF04892">
    <property type="entry name" value="VanZ"/>
    <property type="match status" value="1"/>
</dbReference>
<keyword evidence="1" id="KW-0472">Membrane</keyword>
<keyword evidence="1" id="KW-1133">Transmembrane helix</keyword>
<organism evidence="3 4">
    <name type="scientific">Anaerocellum danielii</name>
    <dbReference type="NCBI Taxonomy" id="1387557"/>
    <lineage>
        <taxon>Bacteria</taxon>
        <taxon>Bacillati</taxon>
        <taxon>Bacillota</taxon>
        <taxon>Bacillota incertae sedis</taxon>
        <taxon>Caldicellulosiruptorales</taxon>
        <taxon>Caldicellulosiruptoraceae</taxon>
        <taxon>Anaerocellum</taxon>
    </lineage>
</organism>
<reference evidence="3 4" key="1">
    <citation type="submission" date="2023-12" db="EMBL/GenBank/DDBJ databases">
        <authorList>
            <person name="Manesh M.J.H."/>
            <person name="Bing R.G."/>
            <person name="Willard D.J."/>
            <person name="Kelly R.M."/>
        </authorList>
    </citation>
    <scope>NUCLEOTIDE SEQUENCE [LARGE SCALE GENOMIC DNA]</scope>
    <source>
        <strain evidence="3 4">DSM 8977</strain>
    </source>
</reference>
<keyword evidence="4" id="KW-1185">Reference proteome</keyword>
<dbReference type="RefSeq" id="WP_045175947.1">
    <property type="nucleotide sequence ID" value="NZ_CP139957.1"/>
</dbReference>
<dbReference type="PIRSF" id="PIRSF019083">
    <property type="entry name" value="UCP019083_VanZ"/>
    <property type="match status" value="1"/>
</dbReference>
<gene>
    <name evidence="3" type="ORF">SOJ16_000237</name>
</gene>
<dbReference type="Proteomes" id="UP001322744">
    <property type="component" value="Chromosome"/>
</dbReference>
<sequence length="159" mass="18203">MKRKIYIRWALVFVWMAVIFYFSSQEGAISHQKSFSIAIFAERIIEFIAGRDVITSANRKGFEFLIRKIAHVTEYFVLSMLFYKAFFESGKSPKKCFVLTAIFSVLYAISDEIHQIFVFGRGPSPVDVIIDSIGIFGYLGVKSIKDKLNKTVRENCGCK</sequence>
<proteinExistence type="predicted"/>
<dbReference type="NCBIfam" id="NF037970">
    <property type="entry name" value="vanZ_1"/>
    <property type="match status" value="1"/>
</dbReference>
<dbReference type="InterPro" id="IPR006976">
    <property type="entry name" value="VanZ-like"/>
</dbReference>
<name>A0ABZ0U2W2_9FIRM</name>
<dbReference type="EMBL" id="CP139957">
    <property type="protein sequence ID" value="WPX09063.1"/>
    <property type="molecule type" value="Genomic_DNA"/>
</dbReference>
<accession>A0ABZ0U2W2</accession>
<evidence type="ECO:0000259" key="2">
    <source>
        <dbReference type="Pfam" id="PF04892"/>
    </source>
</evidence>
<protein>
    <submittedName>
        <fullName evidence="3">VanZ family protein</fullName>
    </submittedName>
</protein>
<keyword evidence="1" id="KW-0812">Transmembrane</keyword>
<feature type="transmembrane region" description="Helical" evidence="1">
    <location>
        <begin position="6"/>
        <end position="23"/>
    </location>
</feature>